<dbReference type="GO" id="GO:1900366">
    <property type="term" value="P:negative regulation of defense response to insect"/>
    <property type="evidence" value="ECO:0007669"/>
    <property type="project" value="UniProtKB-ARBA"/>
</dbReference>
<dbReference type="InterPro" id="IPR050295">
    <property type="entry name" value="Plant_2OG-oxidoreductases"/>
</dbReference>
<dbReference type="InterPro" id="IPR027443">
    <property type="entry name" value="IPNS-like_sf"/>
</dbReference>
<dbReference type="GO" id="GO:0051213">
    <property type="term" value="F:dioxygenase activity"/>
    <property type="evidence" value="ECO:0007669"/>
    <property type="project" value="UniProtKB-KW"/>
</dbReference>
<dbReference type="Pfam" id="PF03171">
    <property type="entry name" value="2OG-FeII_Oxy"/>
    <property type="match status" value="1"/>
</dbReference>
<organism evidence="13 14">
    <name type="scientific">Lactuca virosa</name>
    <dbReference type="NCBI Taxonomy" id="75947"/>
    <lineage>
        <taxon>Eukaryota</taxon>
        <taxon>Viridiplantae</taxon>
        <taxon>Streptophyta</taxon>
        <taxon>Embryophyta</taxon>
        <taxon>Tracheophyta</taxon>
        <taxon>Spermatophyta</taxon>
        <taxon>Magnoliopsida</taxon>
        <taxon>eudicotyledons</taxon>
        <taxon>Gunneridae</taxon>
        <taxon>Pentapetalae</taxon>
        <taxon>asterids</taxon>
        <taxon>campanulids</taxon>
        <taxon>Asterales</taxon>
        <taxon>Asteraceae</taxon>
        <taxon>Cichorioideae</taxon>
        <taxon>Cichorieae</taxon>
        <taxon>Lactucinae</taxon>
        <taxon>Lactuca</taxon>
    </lineage>
</organism>
<dbReference type="Pfam" id="PF14226">
    <property type="entry name" value="DIOX_N"/>
    <property type="match status" value="1"/>
</dbReference>
<dbReference type="Proteomes" id="UP001157418">
    <property type="component" value="Unassembled WGS sequence"/>
</dbReference>
<comment type="catalytic activity">
    <reaction evidence="10">
        <text>jasmonate + 2-oxoglutarate + O2 = (1R,2R)-12-hydroxyjasmonate + succinate + CO2</text>
        <dbReference type="Rhea" id="RHEA:67144"/>
        <dbReference type="ChEBI" id="CHEBI:15379"/>
        <dbReference type="ChEBI" id="CHEBI:16526"/>
        <dbReference type="ChEBI" id="CHEBI:16810"/>
        <dbReference type="ChEBI" id="CHEBI:30031"/>
        <dbReference type="ChEBI" id="CHEBI:58431"/>
        <dbReference type="ChEBI" id="CHEBI:132022"/>
    </reaction>
    <physiologicalReaction direction="left-to-right" evidence="10">
        <dbReference type="Rhea" id="RHEA:67145"/>
    </physiologicalReaction>
</comment>
<keyword evidence="14" id="KW-1185">Reference proteome</keyword>
<dbReference type="EMBL" id="CAKMRJ010000801">
    <property type="protein sequence ID" value="CAH1420089.1"/>
    <property type="molecule type" value="Genomic_DNA"/>
</dbReference>
<dbReference type="InterPro" id="IPR044861">
    <property type="entry name" value="IPNS-like_FE2OG_OXY"/>
</dbReference>
<comment type="cofactor">
    <cofactor evidence="2">
        <name>L-ascorbate</name>
        <dbReference type="ChEBI" id="CHEBI:38290"/>
    </cofactor>
</comment>
<sequence length="459" mass="51362">MNVLQRWPEPVVRVQSLSESGIEAIPDCYIKPIMDRPSVDVEESNEVNIPVIDLSGLNSDDAALRKATLELISDACRAWGFFQVVNHGVSHQLMAETQKVWREFFQLTVEEKQKYANSPETYEGYGSRVGVVKGAGLDWSDYFFLNYLPVSSRDENKWPSQPSTCRELVAKYNEEVLKLCGKLMKVLSINLGLQEDYLENAVGGDQIGASLRVNFYPTCPQPDLALGLSPHSDPGTLTILLPDDHVSGLQVRKNDGWVTIKPIPNAFIVNLGDQLQVLSNGNYKSIEHRVLVNSLKERVSLAFFYNPRGDMVIEPANQLIMKDGPTQYQPMTFDEYPANLLLLRPFFLLFAAAATGLDTPPLLSSLWRSKSPVVVVLIVAESEATVWAAFSREVITHAAAAVARESLYATARPDVGDREELHVGRWRPGDGSLNRLCGHGRDRLDLLRWDIDMIVRCRH</sequence>
<name>A0AAU9M246_9ASTR</name>
<accession>A0AAU9M246</accession>
<evidence type="ECO:0000313" key="14">
    <source>
        <dbReference type="Proteomes" id="UP001157418"/>
    </source>
</evidence>
<keyword evidence="9 11" id="KW-0408">Iron</keyword>
<dbReference type="Gene3D" id="2.60.120.330">
    <property type="entry name" value="B-lactam Antibiotic, Isopenicillin N Synthase, Chain"/>
    <property type="match status" value="1"/>
</dbReference>
<protein>
    <recommendedName>
        <fullName evidence="12">Fe2OG dioxygenase domain-containing protein</fullName>
    </recommendedName>
</protein>
<dbReference type="GO" id="GO:2000022">
    <property type="term" value="P:regulation of jasmonic acid mediated signaling pathway"/>
    <property type="evidence" value="ECO:0007669"/>
    <property type="project" value="UniProtKB-ARBA"/>
</dbReference>
<evidence type="ECO:0000256" key="2">
    <source>
        <dbReference type="ARBA" id="ARBA00001961"/>
    </source>
</evidence>
<evidence type="ECO:0000256" key="6">
    <source>
        <dbReference type="ARBA" id="ARBA00022821"/>
    </source>
</evidence>
<keyword evidence="6" id="KW-0611">Plant defense</keyword>
<dbReference type="SUPFAM" id="SSF51197">
    <property type="entry name" value="Clavaminate synthase-like"/>
    <property type="match status" value="1"/>
</dbReference>
<dbReference type="GO" id="GO:0016705">
    <property type="term" value="F:oxidoreductase activity, acting on paired donors, with incorporation or reduction of molecular oxygen"/>
    <property type="evidence" value="ECO:0007669"/>
    <property type="project" value="UniProtKB-ARBA"/>
</dbReference>
<proteinExistence type="inferred from homology"/>
<dbReference type="FunFam" id="2.60.120.330:FF:000008">
    <property type="entry name" value="Jasmonate-regulated gene 21"/>
    <property type="match status" value="1"/>
</dbReference>
<evidence type="ECO:0000256" key="10">
    <source>
        <dbReference type="ARBA" id="ARBA00052139"/>
    </source>
</evidence>
<keyword evidence="7" id="KW-0223">Dioxygenase</keyword>
<evidence type="ECO:0000256" key="8">
    <source>
        <dbReference type="ARBA" id="ARBA00023002"/>
    </source>
</evidence>
<dbReference type="GO" id="GO:1900150">
    <property type="term" value="P:regulation of defense response to fungus"/>
    <property type="evidence" value="ECO:0007669"/>
    <property type="project" value="UniProtKB-ARBA"/>
</dbReference>
<comment type="similarity">
    <text evidence="3 11">Belongs to the iron/ascorbate-dependent oxidoreductase family.</text>
</comment>
<dbReference type="InterPro" id="IPR005123">
    <property type="entry name" value="Oxoglu/Fe-dep_dioxygenase_dom"/>
</dbReference>
<evidence type="ECO:0000256" key="5">
    <source>
        <dbReference type="ARBA" id="ARBA00022819"/>
    </source>
</evidence>
<dbReference type="GO" id="GO:0120091">
    <property type="term" value="F:jasmonic acid hydrolase"/>
    <property type="evidence" value="ECO:0007669"/>
    <property type="project" value="UniProtKB-ARBA"/>
</dbReference>
<keyword evidence="8 11" id="KW-0560">Oxidoreductase</keyword>
<comment type="cofactor">
    <cofactor evidence="1">
        <name>Fe(2+)</name>
        <dbReference type="ChEBI" id="CHEBI:29033"/>
    </cofactor>
</comment>
<dbReference type="PROSITE" id="PS51471">
    <property type="entry name" value="FE2OG_OXY"/>
    <property type="match status" value="1"/>
</dbReference>
<dbReference type="InterPro" id="IPR026992">
    <property type="entry name" value="DIOX_N"/>
</dbReference>
<gene>
    <name evidence="13" type="ORF">LVIROSA_LOCUS7582</name>
</gene>
<dbReference type="PRINTS" id="PR00682">
    <property type="entry name" value="IPNSYNTHASE"/>
</dbReference>
<comment type="caution">
    <text evidence="13">The sequence shown here is derived from an EMBL/GenBank/DDBJ whole genome shotgun (WGS) entry which is preliminary data.</text>
</comment>
<dbReference type="GO" id="GO:0006952">
    <property type="term" value="P:defense response"/>
    <property type="evidence" value="ECO:0007669"/>
    <property type="project" value="UniProtKB-KW"/>
</dbReference>
<keyword evidence="5" id="KW-1184">Jasmonic acid signaling pathway</keyword>
<evidence type="ECO:0000256" key="1">
    <source>
        <dbReference type="ARBA" id="ARBA00001954"/>
    </source>
</evidence>
<dbReference type="GO" id="GO:0046872">
    <property type="term" value="F:metal ion binding"/>
    <property type="evidence" value="ECO:0007669"/>
    <property type="project" value="UniProtKB-KW"/>
</dbReference>
<keyword evidence="4 11" id="KW-0479">Metal-binding</keyword>
<evidence type="ECO:0000256" key="9">
    <source>
        <dbReference type="ARBA" id="ARBA00023004"/>
    </source>
</evidence>
<evidence type="ECO:0000256" key="11">
    <source>
        <dbReference type="RuleBase" id="RU003682"/>
    </source>
</evidence>
<evidence type="ECO:0000256" key="7">
    <source>
        <dbReference type="ARBA" id="ARBA00022964"/>
    </source>
</evidence>
<evidence type="ECO:0000256" key="4">
    <source>
        <dbReference type="ARBA" id="ARBA00022723"/>
    </source>
</evidence>
<reference evidence="13 14" key="1">
    <citation type="submission" date="2022-01" db="EMBL/GenBank/DDBJ databases">
        <authorList>
            <person name="Xiong W."/>
            <person name="Schranz E."/>
        </authorList>
    </citation>
    <scope>NUCLEOTIDE SEQUENCE [LARGE SCALE GENOMIC DNA]</scope>
</reference>
<evidence type="ECO:0000313" key="13">
    <source>
        <dbReference type="EMBL" id="CAH1420089.1"/>
    </source>
</evidence>
<dbReference type="PANTHER" id="PTHR47991">
    <property type="entry name" value="OXOGLUTARATE/IRON-DEPENDENT DIOXYGENASE"/>
    <property type="match status" value="1"/>
</dbReference>
<evidence type="ECO:0000256" key="3">
    <source>
        <dbReference type="ARBA" id="ARBA00008056"/>
    </source>
</evidence>
<dbReference type="AlphaFoldDB" id="A0AAU9M246"/>
<evidence type="ECO:0000259" key="12">
    <source>
        <dbReference type="PROSITE" id="PS51471"/>
    </source>
</evidence>
<feature type="domain" description="Fe2OG dioxygenase" evidence="12">
    <location>
        <begin position="207"/>
        <end position="307"/>
    </location>
</feature>